<keyword evidence="1" id="KW-0732">Signal</keyword>
<name>A0A3S2V9L3_9HYPH</name>
<evidence type="ECO:0000313" key="3">
    <source>
        <dbReference type="Proteomes" id="UP000286997"/>
    </source>
</evidence>
<feature type="chain" id="PRO_5018566011" evidence="1">
    <location>
        <begin position="27"/>
        <end position="438"/>
    </location>
</feature>
<dbReference type="Gene3D" id="2.40.160.10">
    <property type="entry name" value="Porin"/>
    <property type="match status" value="1"/>
</dbReference>
<feature type="signal peptide" evidence="1">
    <location>
        <begin position="1"/>
        <end position="26"/>
    </location>
</feature>
<gene>
    <name evidence="2" type="ORF">EOE48_12975</name>
</gene>
<reference evidence="2 3" key="1">
    <citation type="submission" date="2019-01" db="EMBL/GenBank/DDBJ databases">
        <authorList>
            <person name="Chen W.-M."/>
        </authorList>
    </citation>
    <scope>NUCLEOTIDE SEQUENCE [LARGE SCALE GENOMIC DNA]</scope>
    <source>
        <strain evidence="2 3">TER-1</strain>
    </source>
</reference>
<accession>A0A3S2V9L3</accession>
<sequence length="438" mass="47205">MPLRTARRPLVLAFVVASGLAAPALAADAGGAGGSGAGLAALDTAPPAGAQPPVTLDDKGITARFSDGSRLRIGGRLQADFGTGRVQQRGFGTVFEDPARIRRAWLETYLSLKDFEFAFQYDFNERRVPISDAIVAYKGIKDVIITHGNFKEPFSLDQLISDNNTVFTERSLADAFAPARNFGSAIGTHAGTLTMVTGVFGGNVNTGIGNQGIASTTRVTTAPWLSEDRKEVLHLGVAGSFRSLPQDSSGLTLSSRSEAFLFDRPLVNTRAVRDAESISRVGFEAAWQHGPFRLQAEYILTEVGRFGGAPTLRFQGGYVQATAVLNGQNRTYRVAAPYGSEFGVFGGIEVAENQRVSRGGAGVFETSLRYSAIDLESRSVRGGIEHDFTAGVNWYPDRNIRFVFDYVRSHSSPSAEALGFGRRTVDADIFIGRAQLYW</sequence>
<dbReference type="Pfam" id="PF07396">
    <property type="entry name" value="Porin_O_P"/>
    <property type="match status" value="1"/>
</dbReference>
<dbReference type="InterPro" id="IPR010870">
    <property type="entry name" value="Porin_O/P"/>
</dbReference>
<dbReference type="RefSeq" id="WP_127729627.1">
    <property type="nucleotide sequence ID" value="NZ_SACP01000011.1"/>
</dbReference>
<protein>
    <submittedName>
        <fullName evidence="2">Porin</fullName>
    </submittedName>
</protein>
<evidence type="ECO:0000256" key="1">
    <source>
        <dbReference type="SAM" id="SignalP"/>
    </source>
</evidence>
<dbReference type="OrthoDB" id="7217987at2"/>
<organism evidence="2 3">
    <name type="scientific">Methylobacterium oryzihabitans</name>
    <dbReference type="NCBI Taxonomy" id="2499852"/>
    <lineage>
        <taxon>Bacteria</taxon>
        <taxon>Pseudomonadati</taxon>
        <taxon>Pseudomonadota</taxon>
        <taxon>Alphaproteobacteria</taxon>
        <taxon>Hyphomicrobiales</taxon>
        <taxon>Methylobacteriaceae</taxon>
        <taxon>Methylobacterium</taxon>
    </lineage>
</organism>
<dbReference type="SUPFAM" id="SSF56935">
    <property type="entry name" value="Porins"/>
    <property type="match status" value="1"/>
</dbReference>
<dbReference type="AlphaFoldDB" id="A0A3S2V9L3"/>
<proteinExistence type="predicted"/>
<keyword evidence="3" id="KW-1185">Reference proteome</keyword>
<evidence type="ECO:0000313" key="2">
    <source>
        <dbReference type="EMBL" id="RVU17789.1"/>
    </source>
</evidence>
<comment type="caution">
    <text evidence="2">The sequence shown here is derived from an EMBL/GenBank/DDBJ whole genome shotgun (WGS) entry which is preliminary data.</text>
</comment>
<dbReference type="Proteomes" id="UP000286997">
    <property type="component" value="Unassembled WGS sequence"/>
</dbReference>
<dbReference type="InterPro" id="IPR023614">
    <property type="entry name" value="Porin_dom_sf"/>
</dbReference>
<dbReference type="EMBL" id="SACP01000011">
    <property type="protein sequence ID" value="RVU17789.1"/>
    <property type="molecule type" value="Genomic_DNA"/>
</dbReference>